<proteinExistence type="predicted"/>
<dbReference type="Proteomes" id="UP000580830">
    <property type="component" value="Unassembled WGS sequence"/>
</dbReference>
<evidence type="ECO:0000313" key="3">
    <source>
        <dbReference type="Proteomes" id="UP000580830"/>
    </source>
</evidence>
<dbReference type="EMBL" id="DULP01000071">
    <property type="protein sequence ID" value="HHW33399.1"/>
    <property type="molecule type" value="Genomic_DNA"/>
</dbReference>
<comment type="caution">
    <text evidence="2">The sequence shown here is derived from an EMBL/GenBank/DDBJ whole genome shotgun (WGS) entry which is preliminary data.</text>
</comment>
<gene>
    <name evidence="2" type="ORF">GXX24_04540</name>
</gene>
<sequence>MAAGATVIALLAPLWRRVLPWLTLAAAILLFILGARRSGETAGRAAERFEATERTNDALRHMLEIGADRPRDHDDLVERLRDGRF</sequence>
<protein>
    <submittedName>
        <fullName evidence="2">Uncharacterized protein</fullName>
    </submittedName>
</protein>
<dbReference type="AlphaFoldDB" id="A0A832PKQ8"/>
<evidence type="ECO:0000313" key="2">
    <source>
        <dbReference type="EMBL" id="HHW33399.1"/>
    </source>
</evidence>
<evidence type="ECO:0000256" key="1">
    <source>
        <dbReference type="SAM" id="Phobius"/>
    </source>
</evidence>
<reference evidence="2 3" key="1">
    <citation type="journal article" date="2020" name="Biotechnol. Biofuels">
        <title>New insights from the biogas microbiome by comprehensive genome-resolved metagenomics of nearly 1600 species originating from multiple anaerobic digesters.</title>
        <authorList>
            <person name="Campanaro S."/>
            <person name="Treu L."/>
            <person name="Rodriguez-R L.M."/>
            <person name="Kovalovszki A."/>
            <person name="Ziels R.M."/>
            <person name="Maus I."/>
            <person name="Zhu X."/>
            <person name="Kougias P.G."/>
            <person name="Basile A."/>
            <person name="Luo G."/>
            <person name="Schluter A."/>
            <person name="Konstantinidis K.T."/>
            <person name="Angelidaki I."/>
        </authorList>
    </citation>
    <scope>NUCLEOTIDE SEQUENCE [LARGE SCALE GENOMIC DNA]</scope>
    <source>
        <strain evidence="2">AS04akNAM_125</strain>
    </source>
</reference>
<name>A0A832PKQ8_9RHOB</name>
<keyword evidence="1" id="KW-1133">Transmembrane helix</keyword>
<keyword evidence="1" id="KW-0472">Membrane</keyword>
<feature type="transmembrane region" description="Helical" evidence="1">
    <location>
        <begin position="18"/>
        <end position="35"/>
    </location>
</feature>
<accession>A0A832PKQ8</accession>
<organism evidence="2 3">
    <name type="scientific">Paracoccus solventivorans</name>
    <dbReference type="NCBI Taxonomy" id="53463"/>
    <lineage>
        <taxon>Bacteria</taxon>
        <taxon>Pseudomonadati</taxon>
        <taxon>Pseudomonadota</taxon>
        <taxon>Alphaproteobacteria</taxon>
        <taxon>Rhodobacterales</taxon>
        <taxon>Paracoccaceae</taxon>
        <taxon>Paracoccus</taxon>
    </lineage>
</organism>
<keyword evidence="1" id="KW-0812">Transmembrane</keyword>